<protein>
    <submittedName>
        <fullName evidence="1">Uncharacterized protein</fullName>
    </submittedName>
</protein>
<dbReference type="AlphaFoldDB" id="A0A6C0CJ00"/>
<dbReference type="EMBL" id="MN739430">
    <property type="protein sequence ID" value="QHT04471.1"/>
    <property type="molecule type" value="Genomic_DNA"/>
</dbReference>
<accession>A0A6C0CJ00</accession>
<organism evidence="1">
    <name type="scientific">viral metagenome</name>
    <dbReference type="NCBI Taxonomy" id="1070528"/>
    <lineage>
        <taxon>unclassified sequences</taxon>
        <taxon>metagenomes</taxon>
        <taxon>organismal metagenomes</taxon>
    </lineage>
</organism>
<sequence>MEIHNVNEMRVDNYYCLDKGNIGKLYSKFHYDHNEGSTEVQFGTHFHVFSPDRGQIDDLFIINEWYYDYKYIDIERLKIIPEIYIQKNIPKELIDIIYSYIF</sequence>
<name>A0A6C0CJ00_9ZZZZ</name>
<proteinExistence type="predicted"/>
<reference evidence="1" key="1">
    <citation type="journal article" date="2020" name="Nature">
        <title>Giant virus diversity and host interactions through global metagenomics.</title>
        <authorList>
            <person name="Schulz F."/>
            <person name="Roux S."/>
            <person name="Paez-Espino D."/>
            <person name="Jungbluth S."/>
            <person name="Walsh D.A."/>
            <person name="Denef V.J."/>
            <person name="McMahon K.D."/>
            <person name="Konstantinidis K.T."/>
            <person name="Eloe-Fadrosh E.A."/>
            <person name="Kyrpides N.C."/>
            <person name="Woyke T."/>
        </authorList>
    </citation>
    <scope>NUCLEOTIDE SEQUENCE</scope>
    <source>
        <strain evidence="1">GVMAG-M-3300021185-45</strain>
    </source>
</reference>
<evidence type="ECO:0000313" key="1">
    <source>
        <dbReference type="EMBL" id="QHT04471.1"/>
    </source>
</evidence>